<dbReference type="InterPro" id="IPR014777">
    <property type="entry name" value="4pyrrole_Mease_sub1"/>
</dbReference>
<evidence type="ECO:0000256" key="2">
    <source>
        <dbReference type="ARBA" id="ARBA00012162"/>
    </source>
</evidence>
<proteinExistence type="inferred from homology"/>
<dbReference type="NCBIfam" id="TIGR01469">
    <property type="entry name" value="cobA_cysG_Cterm"/>
    <property type="match status" value="1"/>
</dbReference>
<dbReference type="InterPro" id="IPR050161">
    <property type="entry name" value="Siro_Cobalamin_biosynth"/>
</dbReference>
<evidence type="ECO:0000256" key="6">
    <source>
        <dbReference type="ARBA" id="ARBA00022691"/>
    </source>
</evidence>
<evidence type="ECO:0000256" key="1">
    <source>
        <dbReference type="ARBA" id="ARBA00005879"/>
    </source>
</evidence>
<comment type="caution">
    <text evidence="11">The sequence shown here is derived from an EMBL/GenBank/DDBJ whole genome shotgun (WGS) entry which is preliminary data.</text>
</comment>
<dbReference type="PROSITE" id="PS00839">
    <property type="entry name" value="SUMT_1"/>
    <property type="match status" value="1"/>
</dbReference>
<dbReference type="FunFam" id="3.40.1010.10:FF:000001">
    <property type="entry name" value="Siroheme synthase"/>
    <property type="match status" value="1"/>
</dbReference>
<evidence type="ECO:0000313" key="11">
    <source>
        <dbReference type="EMBL" id="TVY11728.1"/>
    </source>
</evidence>
<keyword evidence="4 9" id="KW-0489">Methyltransferase</keyword>
<dbReference type="Proteomes" id="UP000317036">
    <property type="component" value="Unassembled WGS sequence"/>
</dbReference>
<dbReference type="InterPro" id="IPR006366">
    <property type="entry name" value="CobA/CysG_C"/>
</dbReference>
<dbReference type="PROSITE" id="PS00840">
    <property type="entry name" value="SUMT_2"/>
    <property type="match status" value="1"/>
</dbReference>
<dbReference type="OrthoDB" id="9815856at2"/>
<evidence type="ECO:0000256" key="3">
    <source>
        <dbReference type="ARBA" id="ARBA00018323"/>
    </source>
</evidence>
<dbReference type="InterPro" id="IPR000878">
    <property type="entry name" value="4pyrrol_Mease"/>
</dbReference>
<dbReference type="GO" id="GO:0019354">
    <property type="term" value="P:siroheme biosynthetic process"/>
    <property type="evidence" value="ECO:0007669"/>
    <property type="project" value="InterPro"/>
</dbReference>
<dbReference type="InterPro" id="IPR035996">
    <property type="entry name" value="4pyrrol_Methylase_sf"/>
</dbReference>
<dbReference type="InterPro" id="IPR014776">
    <property type="entry name" value="4pyrrole_Mease_sub2"/>
</dbReference>
<dbReference type="CDD" id="cd11642">
    <property type="entry name" value="SUMT"/>
    <property type="match status" value="1"/>
</dbReference>
<sequence>MNRVGQVFFVGAGPGDPKLITIKGMECLQTSDVIIYDRLANPALLDYARPGTELIYCGKHPNHHYIQQEELNGMILRKALEGKRVTRLKGGDPCIFGRVMEEAEPLANHGIPFEIVPGITSGIAAPAYAGIPVTQRRTATSFAMVTGQVCHGNSISDAKWKAFAEGIDTIAFYMGMSNIEHICEQLIRHGKAAHTPVAVISWGTTEDQLTVTGTLDTIARIAREKEMPNPAIILVGEVVNAREKLAWVDEVTDDRSPHPIFPA</sequence>
<reference evidence="11 12" key="1">
    <citation type="submission" date="2019-07" db="EMBL/GenBank/DDBJ databases">
        <authorList>
            <person name="Kim J."/>
        </authorList>
    </citation>
    <scope>NUCLEOTIDE SEQUENCE [LARGE SCALE GENOMIC DNA]</scope>
    <source>
        <strain evidence="11 12">JC52</strain>
    </source>
</reference>
<feature type="domain" description="Tetrapyrrole methylase" evidence="10">
    <location>
        <begin position="7"/>
        <end position="218"/>
    </location>
</feature>
<keyword evidence="5 9" id="KW-0808">Transferase</keyword>
<keyword evidence="6" id="KW-0949">S-adenosyl-L-methionine</keyword>
<keyword evidence="12" id="KW-1185">Reference proteome</keyword>
<dbReference type="SUPFAM" id="SSF53790">
    <property type="entry name" value="Tetrapyrrole methylase"/>
    <property type="match status" value="1"/>
</dbReference>
<comment type="similarity">
    <text evidence="1 9">Belongs to the precorrin methyltransferase family.</text>
</comment>
<dbReference type="Pfam" id="PF00590">
    <property type="entry name" value="TP_methylase"/>
    <property type="match status" value="1"/>
</dbReference>
<protein>
    <recommendedName>
        <fullName evidence="3">Uroporphyrinogen-III C-methyltransferase</fullName>
        <ecNumber evidence="2">2.1.1.107</ecNumber>
    </recommendedName>
    <alternativeName>
        <fullName evidence="8">Uroporphyrinogen III methylase</fullName>
    </alternativeName>
</protein>
<dbReference type="PANTHER" id="PTHR45790">
    <property type="entry name" value="SIROHEME SYNTHASE-RELATED"/>
    <property type="match status" value="1"/>
</dbReference>
<dbReference type="FunFam" id="3.30.950.10:FF:000001">
    <property type="entry name" value="Siroheme synthase"/>
    <property type="match status" value="1"/>
</dbReference>
<dbReference type="EC" id="2.1.1.107" evidence="2"/>
<evidence type="ECO:0000259" key="10">
    <source>
        <dbReference type="Pfam" id="PF00590"/>
    </source>
</evidence>
<evidence type="ECO:0000256" key="8">
    <source>
        <dbReference type="ARBA" id="ARBA00079776"/>
    </source>
</evidence>
<dbReference type="Gene3D" id="3.40.1010.10">
    <property type="entry name" value="Cobalt-precorrin-4 Transmethylase, Domain 1"/>
    <property type="match status" value="1"/>
</dbReference>
<evidence type="ECO:0000256" key="9">
    <source>
        <dbReference type="RuleBase" id="RU003960"/>
    </source>
</evidence>
<dbReference type="GO" id="GO:0004851">
    <property type="term" value="F:uroporphyrin-III C-methyltransferase activity"/>
    <property type="evidence" value="ECO:0007669"/>
    <property type="project" value="UniProtKB-EC"/>
</dbReference>
<keyword evidence="7" id="KW-0627">Porphyrin biosynthesis</keyword>
<dbReference type="EMBL" id="VNJI01000001">
    <property type="protein sequence ID" value="TVY11728.1"/>
    <property type="molecule type" value="Genomic_DNA"/>
</dbReference>
<organism evidence="11 12">
    <name type="scientific">Paenibacillus cremeus</name>
    <dbReference type="NCBI Taxonomy" id="2163881"/>
    <lineage>
        <taxon>Bacteria</taxon>
        <taxon>Bacillati</taxon>
        <taxon>Bacillota</taxon>
        <taxon>Bacilli</taxon>
        <taxon>Bacillales</taxon>
        <taxon>Paenibacillaceae</taxon>
        <taxon>Paenibacillus</taxon>
    </lineage>
</organism>
<name>A0A559KI26_9BACL</name>
<evidence type="ECO:0000256" key="5">
    <source>
        <dbReference type="ARBA" id="ARBA00022679"/>
    </source>
</evidence>
<dbReference type="InterPro" id="IPR003043">
    <property type="entry name" value="Uropor_MeTrfase_CS"/>
</dbReference>
<evidence type="ECO:0000256" key="7">
    <source>
        <dbReference type="ARBA" id="ARBA00023244"/>
    </source>
</evidence>
<accession>A0A559KI26</accession>
<dbReference type="PANTHER" id="PTHR45790:SF3">
    <property type="entry name" value="S-ADENOSYL-L-METHIONINE-DEPENDENT UROPORPHYRINOGEN III METHYLTRANSFERASE, CHLOROPLASTIC"/>
    <property type="match status" value="1"/>
</dbReference>
<dbReference type="Gene3D" id="3.30.950.10">
    <property type="entry name" value="Methyltransferase, Cobalt-precorrin-4 Transmethylase, Domain 2"/>
    <property type="match status" value="1"/>
</dbReference>
<evidence type="ECO:0000313" key="12">
    <source>
        <dbReference type="Proteomes" id="UP000317036"/>
    </source>
</evidence>
<dbReference type="GO" id="GO:0032259">
    <property type="term" value="P:methylation"/>
    <property type="evidence" value="ECO:0007669"/>
    <property type="project" value="UniProtKB-KW"/>
</dbReference>
<dbReference type="RefSeq" id="WP_144842310.1">
    <property type="nucleotide sequence ID" value="NZ_VNJI01000001.1"/>
</dbReference>
<dbReference type="NCBIfam" id="NF004790">
    <property type="entry name" value="PRK06136.1"/>
    <property type="match status" value="1"/>
</dbReference>
<dbReference type="AlphaFoldDB" id="A0A559KI26"/>
<gene>
    <name evidence="11" type="primary">cobA</name>
    <name evidence="11" type="ORF">FPZ49_00065</name>
</gene>
<evidence type="ECO:0000256" key="4">
    <source>
        <dbReference type="ARBA" id="ARBA00022603"/>
    </source>
</evidence>